<name>A0A1I7RUR8_BURXY</name>
<dbReference type="Gene3D" id="3.40.630.30">
    <property type="match status" value="1"/>
</dbReference>
<dbReference type="Proteomes" id="UP000659654">
    <property type="component" value="Unassembled WGS sequence"/>
</dbReference>
<accession>A0A1I7RUR8</accession>
<dbReference type="SUPFAM" id="SSF55729">
    <property type="entry name" value="Acyl-CoA N-acyltransferases (Nat)"/>
    <property type="match status" value="1"/>
</dbReference>
<dbReference type="AlphaFoldDB" id="A0A1I7RUR8"/>
<keyword evidence="5" id="KW-1185">Reference proteome</keyword>
<dbReference type="OrthoDB" id="41532at2759"/>
<evidence type="ECO:0000313" key="5">
    <source>
        <dbReference type="Proteomes" id="UP000659654"/>
    </source>
</evidence>
<dbReference type="Pfam" id="PF00583">
    <property type="entry name" value="Acetyltransf_1"/>
    <property type="match status" value="1"/>
</dbReference>
<dbReference type="Proteomes" id="UP000582659">
    <property type="component" value="Unassembled WGS sequence"/>
</dbReference>
<protein>
    <submittedName>
        <fullName evidence="2">(pine wood nematode) hypothetical protein</fullName>
    </submittedName>
    <submittedName>
        <fullName evidence="6">N-acetyltransferase domain-containing protein</fullName>
    </submittedName>
</protein>
<dbReference type="InterPro" id="IPR016181">
    <property type="entry name" value="Acyl_CoA_acyltransferase"/>
</dbReference>
<dbReference type="SMR" id="A0A1I7RUR8"/>
<gene>
    <name evidence="2" type="ORF">BXYJ_LOCUS5914</name>
</gene>
<reference evidence="3" key="2">
    <citation type="submission" date="2020-08" db="EMBL/GenBank/DDBJ databases">
        <authorList>
            <person name="Kikuchi T."/>
        </authorList>
    </citation>
    <scope>NUCLEOTIDE SEQUENCE</scope>
    <source>
        <strain evidence="2">Ka4C1</strain>
    </source>
</reference>
<evidence type="ECO:0000259" key="1">
    <source>
        <dbReference type="Pfam" id="PF00583"/>
    </source>
</evidence>
<evidence type="ECO:0000313" key="3">
    <source>
        <dbReference type="EMBL" id="CAG9105536.1"/>
    </source>
</evidence>
<evidence type="ECO:0000313" key="4">
    <source>
        <dbReference type="Proteomes" id="UP000095284"/>
    </source>
</evidence>
<dbReference type="EMBL" id="CAJFDI010000003">
    <property type="protein sequence ID" value="CAD5219909.1"/>
    <property type="molecule type" value="Genomic_DNA"/>
</dbReference>
<evidence type="ECO:0000313" key="2">
    <source>
        <dbReference type="EMBL" id="CAD5219909.1"/>
    </source>
</evidence>
<dbReference type="Proteomes" id="UP000095284">
    <property type="component" value="Unplaced"/>
</dbReference>
<dbReference type="EMBL" id="CAJFCV020000003">
    <property type="protein sequence ID" value="CAG9105536.1"/>
    <property type="molecule type" value="Genomic_DNA"/>
</dbReference>
<organism evidence="4 6">
    <name type="scientific">Bursaphelenchus xylophilus</name>
    <name type="common">Pinewood nematode worm</name>
    <name type="synonym">Aphelenchoides xylophilus</name>
    <dbReference type="NCBI Taxonomy" id="6326"/>
    <lineage>
        <taxon>Eukaryota</taxon>
        <taxon>Metazoa</taxon>
        <taxon>Ecdysozoa</taxon>
        <taxon>Nematoda</taxon>
        <taxon>Chromadorea</taxon>
        <taxon>Rhabditida</taxon>
        <taxon>Tylenchina</taxon>
        <taxon>Tylenchomorpha</taxon>
        <taxon>Aphelenchoidea</taxon>
        <taxon>Aphelenchoididae</taxon>
        <taxon>Bursaphelenchus</taxon>
    </lineage>
</organism>
<proteinExistence type="predicted"/>
<sequence>MLRLPKISSIFSSVASLRQLGTSSSLRRRVLIPEIPLKRMPGRFVSAEIAEPSNFELMKAYSEKNMSHEESLGVALGCDPKDYCEYVMIPALKRALRFPYTVMIMNGEKIAGFALTSIEVFDENRAVPPLGLKDQGEYVDNITSHLNIPMKNIRDWTGLIQYTTDVVPHFLPKASKHIVAHDELLSVSEEYRGNGLATILMEEGVKVLAEDGICDYYFGNPTAFGTSKAGDNVGSSELFRLPFKDIKLHGEYLVKEEKSQTGLGAITVRVIPIPEGLRAIESRTGM</sequence>
<feature type="domain" description="N-acetyltransferase" evidence="1">
    <location>
        <begin position="176"/>
        <end position="213"/>
    </location>
</feature>
<reference evidence="6" key="1">
    <citation type="submission" date="2016-11" db="UniProtKB">
        <authorList>
            <consortium name="WormBaseParasite"/>
        </authorList>
    </citation>
    <scope>IDENTIFICATION</scope>
</reference>
<dbReference type="InterPro" id="IPR000182">
    <property type="entry name" value="GNAT_dom"/>
</dbReference>
<evidence type="ECO:0000313" key="6">
    <source>
        <dbReference type="WBParaSite" id="BXY_0447800.1"/>
    </source>
</evidence>
<dbReference type="WBParaSite" id="BXY_0447800.1">
    <property type="protein sequence ID" value="BXY_0447800.1"/>
    <property type="gene ID" value="BXY_0447800"/>
</dbReference>
<dbReference type="CDD" id="cd04301">
    <property type="entry name" value="NAT_SF"/>
    <property type="match status" value="1"/>
</dbReference>
<dbReference type="GO" id="GO:0016747">
    <property type="term" value="F:acyltransferase activity, transferring groups other than amino-acyl groups"/>
    <property type="evidence" value="ECO:0007669"/>
    <property type="project" value="InterPro"/>
</dbReference>